<dbReference type="VEuPathDB" id="TriTrypDB:TvY486_0705870"/>
<feature type="domain" description="Protein kinase" evidence="16">
    <location>
        <begin position="67"/>
        <end position="389"/>
    </location>
</feature>
<comment type="catalytic activity">
    <reaction evidence="11">
        <text>L-threonyl-[protein] + ATP = O-phospho-L-threonyl-[protein] + ADP + H(+)</text>
        <dbReference type="Rhea" id="RHEA:46608"/>
        <dbReference type="Rhea" id="RHEA-COMP:11060"/>
        <dbReference type="Rhea" id="RHEA-COMP:11605"/>
        <dbReference type="ChEBI" id="CHEBI:15378"/>
        <dbReference type="ChEBI" id="CHEBI:30013"/>
        <dbReference type="ChEBI" id="CHEBI:30616"/>
        <dbReference type="ChEBI" id="CHEBI:61977"/>
        <dbReference type="ChEBI" id="CHEBI:456216"/>
        <dbReference type="EC" id="2.7.11.1"/>
    </reaction>
</comment>
<feature type="region of interest" description="Disordered" evidence="15">
    <location>
        <begin position="251"/>
        <end position="285"/>
    </location>
</feature>
<feature type="compositionally biased region" description="Polar residues" evidence="15">
    <location>
        <begin position="255"/>
        <end position="267"/>
    </location>
</feature>
<evidence type="ECO:0000256" key="14">
    <source>
        <dbReference type="RuleBase" id="RU000304"/>
    </source>
</evidence>
<comment type="subcellular location">
    <subcellularLocation>
        <location evidence="1">Cytoplasm</location>
    </subcellularLocation>
</comment>
<dbReference type="SUPFAM" id="SSF56112">
    <property type="entry name" value="Protein kinase-like (PK-like)"/>
    <property type="match status" value="1"/>
</dbReference>
<dbReference type="AlphaFoldDB" id="G0TZ64"/>
<evidence type="ECO:0000259" key="16">
    <source>
        <dbReference type="PROSITE" id="PS50011"/>
    </source>
</evidence>
<keyword evidence="8 13" id="KW-0547">Nucleotide-binding</keyword>
<evidence type="ECO:0000256" key="6">
    <source>
        <dbReference type="ARBA" id="ARBA00022553"/>
    </source>
</evidence>
<dbReference type="Gene3D" id="1.10.510.10">
    <property type="entry name" value="Transferase(Phosphotransferase) domain 1"/>
    <property type="match status" value="2"/>
</dbReference>
<keyword evidence="9" id="KW-0418">Kinase</keyword>
<reference evidence="18" key="1">
    <citation type="journal article" date="2012" name="Proc. Natl. Acad. Sci. U.S.A.">
        <title>Antigenic diversity is generated by distinct evolutionary mechanisms in African trypanosome species.</title>
        <authorList>
            <person name="Jackson A.P."/>
            <person name="Berry A."/>
            <person name="Aslett M."/>
            <person name="Allison H.C."/>
            <person name="Burton P."/>
            <person name="Vavrova-Anderson J."/>
            <person name="Brown R."/>
            <person name="Browne H."/>
            <person name="Corton N."/>
            <person name="Hauser H."/>
            <person name="Gamble J."/>
            <person name="Gilderthorp R."/>
            <person name="Marcello L."/>
            <person name="McQuillan J."/>
            <person name="Otto T.D."/>
            <person name="Quail M.A."/>
            <person name="Sanders M.J."/>
            <person name="van Tonder A."/>
            <person name="Ginger M.L."/>
            <person name="Field M.C."/>
            <person name="Barry J.D."/>
            <person name="Hertz-Fowler C."/>
            <person name="Berriman M."/>
        </authorList>
    </citation>
    <scope>NUCLEOTIDE SEQUENCE</scope>
    <source>
        <strain evidence="18">Y486</strain>
    </source>
</reference>
<keyword evidence="4" id="KW-0963">Cytoplasm</keyword>
<evidence type="ECO:0000259" key="17">
    <source>
        <dbReference type="PROSITE" id="PS51285"/>
    </source>
</evidence>
<dbReference type="EC" id="2.7.11.1" evidence="3"/>
<evidence type="ECO:0000256" key="2">
    <source>
        <dbReference type="ARBA" id="ARBA00009903"/>
    </source>
</evidence>
<dbReference type="FunFam" id="1.10.510.10:FF:000086">
    <property type="entry name" value="Non-specific serine/threonine protein kinase"/>
    <property type="match status" value="1"/>
</dbReference>
<evidence type="ECO:0000256" key="13">
    <source>
        <dbReference type="PROSITE-ProRule" id="PRU10141"/>
    </source>
</evidence>
<gene>
    <name evidence="18" type="ORF">TVY486_0705870</name>
</gene>
<organism evidence="18">
    <name type="scientific">Trypanosoma vivax (strain Y486)</name>
    <dbReference type="NCBI Taxonomy" id="1055687"/>
    <lineage>
        <taxon>Eukaryota</taxon>
        <taxon>Discoba</taxon>
        <taxon>Euglenozoa</taxon>
        <taxon>Kinetoplastea</taxon>
        <taxon>Metakinetoplastina</taxon>
        <taxon>Trypanosomatida</taxon>
        <taxon>Trypanosomatidae</taxon>
        <taxon>Trypanosoma</taxon>
        <taxon>Duttonella</taxon>
    </lineage>
</organism>
<dbReference type="InterPro" id="IPR000719">
    <property type="entry name" value="Prot_kinase_dom"/>
</dbReference>
<evidence type="ECO:0000256" key="3">
    <source>
        <dbReference type="ARBA" id="ARBA00012513"/>
    </source>
</evidence>
<dbReference type="Gene3D" id="3.30.200.20">
    <property type="entry name" value="Phosphorylase Kinase, domain 1"/>
    <property type="match status" value="2"/>
</dbReference>
<feature type="domain" description="AGC-kinase C-terminal" evidence="17">
    <location>
        <begin position="390"/>
        <end position="455"/>
    </location>
</feature>
<dbReference type="GO" id="GO:0071944">
    <property type="term" value="C:cell periphery"/>
    <property type="evidence" value="ECO:0007669"/>
    <property type="project" value="UniProtKB-ARBA"/>
</dbReference>
<evidence type="ECO:0000256" key="9">
    <source>
        <dbReference type="ARBA" id="ARBA00022777"/>
    </source>
</evidence>
<comment type="catalytic activity">
    <reaction evidence="12">
        <text>L-seryl-[protein] + ATP = O-phospho-L-seryl-[protein] + ADP + H(+)</text>
        <dbReference type="Rhea" id="RHEA:17989"/>
        <dbReference type="Rhea" id="RHEA-COMP:9863"/>
        <dbReference type="Rhea" id="RHEA-COMP:11604"/>
        <dbReference type="ChEBI" id="CHEBI:15378"/>
        <dbReference type="ChEBI" id="CHEBI:29999"/>
        <dbReference type="ChEBI" id="CHEBI:30616"/>
        <dbReference type="ChEBI" id="CHEBI:83421"/>
        <dbReference type="ChEBI" id="CHEBI:456216"/>
        <dbReference type="EC" id="2.7.11.1"/>
    </reaction>
</comment>
<evidence type="ECO:0000256" key="15">
    <source>
        <dbReference type="SAM" id="MobiDB-lite"/>
    </source>
</evidence>
<name>G0TZ64_TRYVY</name>
<dbReference type="InterPro" id="IPR011009">
    <property type="entry name" value="Kinase-like_dom_sf"/>
</dbReference>
<dbReference type="GO" id="GO:0005737">
    <property type="term" value="C:cytoplasm"/>
    <property type="evidence" value="ECO:0007669"/>
    <property type="project" value="UniProtKB-SubCell"/>
</dbReference>
<evidence type="ECO:0000256" key="1">
    <source>
        <dbReference type="ARBA" id="ARBA00004496"/>
    </source>
</evidence>
<comment type="similarity">
    <text evidence="2">Belongs to the protein kinase superfamily. AGC Ser/Thr protein kinase family.</text>
</comment>
<dbReference type="SMART" id="SM00133">
    <property type="entry name" value="S_TK_X"/>
    <property type="match status" value="1"/>
</dbReference>
<evidence type="ECO:0000256" key="11">
    <source>
        <dbReference type="ARBA" id="ARBA00047899"/>
    </source>
</evidence>
<keyword evidence="6" id="KW-0597">Phosphoprotein</keyword>
<dbReference type="PROSITE" id="PS00108">
    <property type="entry name" value="PROTEIN_KINASE_ST"/>
    <property type="match status" value="1"/>
</dbReference>
<evidence type="ECO:0000256" key="8">
    <source>
        <dbReference type="ARBA" id="ARBA00022741"/>
    </source>
</evidence>
<dbReference type="PROSITE" id="PS51285">
    <property type="entry name" value="AGC_KINASE_CTER"/>
    <property type="match status" value="1"/>
</dbReference>
<dbReference type="PROSITE" id="PS50011">
    <property type="entry name" value="PROTEIN_KINASE_DOM"/>
    <property type="match status" value="1"/>
</dbReference>
<sequence length="455" mass="52214">MRRDPPKVQKGAAYTECSPISDVSHHKASASKAFLENHYRSMMHYARSGNSARPIGPRQREPCADDFTLLKLIGRGAFGEVYICYRKDDPEKQLYALKRMRKTDMIRKRQILHVRSEKDVMAEAAATNPWVVRLYLSFQDGQYLYMVMEYMPGGDLISWLCIKQKFDVESTRFYIAELCAAVASVHEMFFVHRDIKPDNILLDAQGHIKLTDFGLSKRFAKAGEELLDFEESNKGSPGILPDENTACRTFDTACRSPNGNGATQPTHETQDKPSAPHPSGNKGNERQIFESIVGSPGYVAPEILLRQRYGVNCDWWSVGVIMYEMLYGIPPFFSNDTSSTCYKITHWQDYLVYPPKREIPEEAEDLLKHLMCDPKERLDFEGIKKHPFFRSINWERLRESQAAFIPELKGPLDTHYFPEVDSNVPKQHGQSDRNVVQEVDPHGVIFADYKFNLLR</sequence>
<keyword evidence="7 18" id="KW-0808">Transferase</keyword>
<dbReference type="GO" id="GO:0004674">
    <property type="term" value="F:protein serine/threonine kinase activity"/>
    <property type="evidence" value="ECO:0007669"/>
    <property type="project" value="UniProtKB-KW"/>
</dbReference>
<evidence type="ECO:0000256" key="12">
    <source>
        <dbReference type="ARBA" id="ARBA00048679"/>
    </source>
</evidence>
<dbReference type="FunFam" id="3.30.200.20:FF:000192">
    <property type="entry name" value="Serine/threonine-protein kinase cot-1"/>
    <property type="match status" value="1"/>
</dbReference>
<evidence type="ECO:0000256" key="10">
    <source>
        <dbReference type="ARBA" id="ARBA00022840"/>
    </source>
</evidence>
<dbReference type="Pfam" id="PF00069">
    <property type="entry name" value="Pkinase"/>
    <property type="match status" value="2"/>
</dbReference>
<evidence type="ECO:0000256" key="4">
    <source>
        <dbReference type="ARBA" id="ARBA00022490"/>
    </source>
</evidence>
<dbReference type="InterPro" id="IPR008271">
    <property type="entry name" value="Ser/Thr_kinase_AS"/>
</dbReference>
<evidence type="ECO:0000313" key="18">
    <source>
        <dbReference type="EMBL" id="CCC49267.1"/>
    </source>
</evidence>
<keyword evidence="10 13" id="KW-0067">ATP-binding</keyword>
<dbReference type="SMART" id="SM00220">
    <property type="entry name" value="S_TKc"/>
    <property type="match status" value="1"/>
</dbReference>
<dbReference type="PANTHER" id="PTHR24356">
    <property type="entry name" value="SERINE/THREONINE-PROTEIN KINASE"/>
    <property type="match status" value="1"/>
</dbReference>
<dbReference type="OMA" id="MLVHHAL"/>
<dbReference type="FunFam" id="1.10.510.10:FF:000057">
    <property type="entry name" value="Non-specific serine/threonine protein kinase"/>
    <property type="match status" value="1"/>
</dbReference>
<keyword evidence="5 14" id="KW-0723">Serine/threonine-protein kinase</keyword>
<dbReference type="InterPro" id="IPR050236">
    <property type="entry name" value="Ser_Thr_kinase_AGC"/>
</dbReference>
<proteinExistence type="inferred from homology"/>
<protein>
    <recommendedName>
        <fullName evidence="3">non-specific serine/threonine protein kinase</fullName>
        <ecNumber evidence="3">2.7.11.1</ecNumber>
    </recommendedName>
</protein>
<evidence type="ECO:0000256" key="5">
    <source>
        <dbReference type="ARBA" id="ARBA00022527"/>
    </source>
</evidence>
<dbReference type="GO" id="GO:0005524">
    <property type="term" value="F:ATP binding"/>
    <property type="evidence" value="ECO:0007669"/>
    <property type="project" value="UniProtKB-UniRule"/>
</dbReference>
<dbReference type="PANTHER" id="PTHR24356:SF184">
    <property type="entry name" value="SERINE_THREONINE-PROTEIN KINASE TRICORNERED"/>
    <property type="match status" value="1"/>
</dbReference>
<dbReference type="InterPro" id="IPR017441">
    <property type="entry name" value="Protein_kinase_ATP_BS"/>
</dbReference>
<dbReference type="GO" id="GO:0035556">
    <property type="term" value="P:intracellular signal transduction"/>
    <property type="evidence" value="ECO:0007669"/>
    <property type="project" value="TreeGrafter"/>
</dbReference>
<dbReference type="CDD" id="cd05573">
    <property type="entry name" value="STKc_ROCK_NDR_like"/>
    <property type="match status" value="1"/>
</dbReference>
<dbReference type="EMBL" id="HE573023">
    <property type="protein sequence ID" value="CCC49267.1"/>
    <property type="molecule type" value="Genomic_DNA"/>
</dbReference>
<feature type="binding site" evidence="13">
    <location>
        <position position="98"/>
    </location>
    <ligand>
        <name>ATP</name>
        <dbReference type="ChEBI" id="CHEBI:30616"/>
    </ligand>
</feature>
<dbReference type="InterPro" id="IPR000961">
    <property type="entry name" value="AGC-kinase_C"/>
</dbReference>
<evidence type="ECO:0000256" key="7">
    <source>
        <dbReference type="ARBA" id="ARBA00022679"/>
    </source>
</evidence>
<accession>G0TZ64</accession>
<dbReference type="PROSITE" id="PS00107">
    <property type="entry name" value="PROTEIN_KINASE_ATP"/>
    <property type="match status" value="1"/>
</dbReference>